<organism evidence="2 3">
    <name type="scientific">Nannocystis pusilla</name>
    <dbReference type="NCBI Taxonomy" id="889268"/>
    <lineage>
        <taxon>Bacteria</taxon>
        <taxon>Pseudomonadati</taxon>
        <taxon>Myxococcota</taxon>
        <taxon>Polyangia</taxon>
        <taxon>Nannocystales</taxon>
        <taxon>Nannocystaceae</taxon>
        <taxon>Nannocystis</taxon>
    </lineage>
</organism>
<dbReference type="Proteomes" id="UP001139031">
    <property type="component" value="Unassembled WGS sequence"/>
</dbReference>
<proteinExistence type="predicted"/>
<name>A0ABS7TQ48_9BACT</name>
<protein>
    <submittedName>
        <fullName evidence="2">Uncharacterized protein</fullName>
    </submittedName>
</protein>
<accession>A0ABS7TQ48</accession>
<evidence type="ECO:0000313" key="3">
    <source>
        <dbReference type="Proteomes" id="UP001139031"/>
    </source>
</evidence>
<reference evidence="2" key="1">
    <citation type="submission" date="2021-08" db="EMBL/GenBank/DDBJ databases">
        <authorList>
            <person name="Stevens D.C."/>
        </authorList>
    </citation>
    <scope>NUCLEOTIDE SEQUENCE</scope>
    <source>
        <strain evidence="2">DSM 53165</strain>
    </source>
</reference>
<sequence>MDPLVLDLGTHVGPSLVRRYLDVHPQVTAALARAGARLVTFEPALAADDYFAAIQDALAAAARSVPADILPLFVAVVVLPDLLHACGRGFDGERLPVPALACPRGRFLGYLALGEGGVAYFGADGQPGQPAPEAVLTALERGEQRRTTPGAAPPGSPCRAQAPLRSTASRRAR</sequence>
<dbReference type="EMBL" id="JAIRAU010000015">
    <property type="protein sequence ID" value="MBZ5710348.1"/>
    <property type="molecule type" value="Genomic_DNA"/>
</dbReference>
<comment type="caution">
    <text evidence="2">The sequence shown here is derived from an EMBL/GenBank/DDBJ whole genome shotgun (WGS) entry which is preliminary data.</text>
</comment>
<keyword evidence="3" id="KW-1185">Reference proteome</keyword>
<gene>
    <name evidence="2" type="ORF">K7C98_13880</name>
</gene>
<evidence type="ECO:0000256" key="1">
    <source>
        <dbReference type="SAM" id="MobiDB-lite"/>
    </source>
</evidence>
<feature type="region of interest" description="Disordered" evidence="1">
    <location>
        <begin position="140"/>
        <end position="173"/>
    </location>
</feature>
<dbReference type="RefSeq" id="WP_224192116.1">
    <property type="nucleotide sequence ID" value="NZ_JAIRAU010000015.1"/>
</dbReference>
<evidence type="ECO:0000313" key="2">
    <source>
        <dbReference type="EMBL" id="MBZ5710348.1"/>
    </source>
</evidence>